<comment type="caution">
    <text evidence="1">The sequence shown here is derived from an EMBL/GenBank/DDBJ whole genome shotgun (WGS) entry which is preliminary data.</text>
</comment>
<dbReference type="Gene3D" id="3.30.200.20">
    <property type="entry name" value="Phosphorylase Kinase, domain 1"/>
    <property type="match status" value="1"/>
</dbReference>
<protein>
    <submittedName>
        <fullName evidence="1">Cyclin-dependent kinase 17</fullName>
    </submittedName>
</protein>
<keyword evidence="1" id="KW-0808">Transferase</keyword>
<dbReference type="InterPro" id="IPR011009">
    <property type="entry name" value="Kinase-like_dom_sf"/>
</dbReference>
<dbReference type="AlphaFoldDB" id="A0AA41MLI0"/>
<dbReference type="GO" id="GO:0016301">
    <property type="term" value="F:kinase activity"/>
    <property type="evidence" value="ECO:0007669"/>
    <property type="project" value="UniProtKB-KW"/>
</dbReference>
<evidence type="ECO:0000313" key="1">
    <source>
        <dbReference type="EMBL" id="MBZ3874158.1"/>
    </source>
</evidence>
<proteinExistence type="predicted"/>
<sequence length="54" mass="6041">MESCIKLEKFGKGTYATVHKGRSKLTENFVALKEICLEHKEGTPSTAIREGIFI</sequence>
<reference evidence="1" key="1">
    <citation type="submission" date="2020-03" db="EMBL/GenBank/DDBJ databases">
        <title>Studies in the Genomics of Life Span.</title>
        <authorList>
            <person name="Glass D."/>
        </authorList>
    </citation>
    <scope>NUCLEOTIDE SEQUENCE</scope>
    <source>
        <strain evidence="1">SUZIE</strain>
        <tissue evidence="1">Muscle</tissue>
    </source>
</reference>
<organism evidence="1 2">
    <name type="scientific">Sciurus carolinensis</name>
    <name type="common">Eastern gray squirrel</name>
    <dbReference type="NCBI Taxonomy" id="30640"/>
    <lineage>
        <taxon>Eukaryota</taxon>
        <taxon>Metazoa</taxon>
        <taxon>Chordata</taxon>
        <taxon>Craniata</taxon>
        <taxon>Vertebrata</taxon>
        <taxon>Euteleostomi</taxon>
        <taxon>Mammalia</taxon>
        <taxon>Eutheria</taxon>
        <taxon>Euarchontoglires</taxon>
        <taxon>Glires</taxon>
        <taxon>Rodentia</taxon>
        <taxon>Sciuromorpha</taxon>
        <taxon>Sciuridae</taxon>
        <taxon>Sciurinae</taxon>
        <taxon>Sciurini</taxon>
        <taxon>Sciurus</taxon>
    </lineage>
</organism>
<gene>
    <name evidence="1" type="ORF">SUZIE_126530</name>
</gene>
<dbReference type="Proteomes" id="UP001166674">
    <property type="component" value="Unassembled WGS sequence"/>
</dbReference>
<dbReference type="SUPFAM" id="SSF56112">
    <property type="entry name" value="Protein kinase-like (PK-like)"/>
    <property type="match status" value="1"/>
</dbReference>
<keyword evidence="2" id="KW-1185">Reference proteome</keyword>
<keyword evidence="1" id="KW-0418">Kinase</keyword>
<name>A0AA41MLI0_SCICA</name>
<dbReference type="EMBL" id="JAATJV010219600">
    <property type="protein sequence ID" value="MBZ3874158.1"/>
    <property type="molecule type" value="Genomic_DNA"/>
</dbReference>
<evidence type="ECO:0000313" key="2">
    <source>
        <dbReference type="Proteomes" id="UP001166674"/>
    </source>
</evidence>
<accession>A0AA41MLI0</accession>